<keyword evidence="1" id="KW-1133">Transmembrane helix</keyword>
<evidence type="ECO:0000256" key="1">
    <source>
        <dbReference type="SAM" id="Phobius"/>
    </source>
</evidence>
<feature type="transmembrane region" description="Helical" evidence="1">
    <location>
        <begin position="6"/>
        <end position="23"/>
    </location>
</feature>
<organism evidence="2">
    <name type="scientific">viral metagenome</name>
    <dbReference type="NCBI Taxonomy" id="1070528"/>
    <lineage>
        <taxon>unclassified sequences</taxon>
        <taxon>metagenomes</taxon>
        <taxon>organismal metagenomes</taxon>
    </lineage>
</organism>
<feature type="transmembrane region" description="Helical" evidence="1">
    <location>
        <begin position="147"/>
        <end position="172"/>
    </location>
</feature>
<dbReference type="EMBL" id="MN740116">
    <property type="protein sequence ID" value="QHT88405.1"/>
    <property type="molecule type" value="Genomic_DNA"/>
</dbReference>
<reference evidence="2" key="1">
    <citation type="journal article" date="2020" name="Nature">
        <title>Giant virus diversity and host interactions through global metagenomics.</title>
        <authorList>
            <person name="Schulz F."/>
            <person name="Roux S."/>
            <person name="Paez-Espino D."/>
            <person name="Jungbluth S."/>
            <person name="Walsh D.A."/>
            <person name="Denef V.J."/>
            <person name="McMahon K.D."/>
            <person name="Konstantinidis K.T."/>
            <person name="Eloe-Fadrosh E.A."/>
            <person name="Kyrpides N.C."/>
            <person name="Woyke T."/>
        </authorList>
    </citation>
    <scope>NUCLEOTIDE SEQUENCE</scope>
    <source>
        <strain evidence="2">GVMAG-M-3300023184-50</strain>
    </source>
</reference>
<sequence>MLEYIAVIVGPLVVVGIIMYGYIRANLTDISKNWVQYRCNPAYMPFTSMFSPDVSVSDNFSYCTNLFAKAVFDYATAPVYLLLSMFQGMTGNLLGDINQFLGFLAGIDKFIFEIANTVFGKLQNTFSIVTGQLGHVRDVMNRISSSAYYAVYIVSTMVSFMFSTFGVVMTTLKALVETVLAIGIVISLIFPVLLAFIIPLGASIGVTVCFHPETLVGNVPIKDIRVGSRIPGGKVTSVFYFDCPSNAKLYVYNGTIVSGDHLVLHNNVWMYVEDTGVERYTGEMPSYLVCLNTDTHCIKIGESVFSDYEEVGDPKALAEIEQIVWGKQVGQTYPGGIHDRSTVNLLNGKTLPLSEVRVGTHLKEGRVTGIVMHNGYSVEWYSVKGCLVSGCQPVCVDGCQLLAKEIGIPSTRTPSFAVQLFIEGHSGWFTINDSLEVRDYPDAHDAETLDKIQDVVLEYLNKK</sequence>
<protein>
    <submittedName>
        <fullName evidence="2">Uncharacterized protein</fullName>
    </submittedName>
</protein>
<evidence type="ECO:0000313" key="2">
    <source>
        <dbReference type="EMBL" id="QHT88405.1"/>
    </source>
</evidence>
<accession>A0A6C0I7L7</accession>
<proteinExistence type="predicted"/>
<name>A0A6C0I7L7_9ZZZZ</name>
<feature type="transmembrane region" description="Helical" evidence="1">
    <location>
        <begin position="178"/>
        <end position="198"/>
    </location>
</feature>
<keyword evidence="1" id="KW-0472">Membrane</keyword>
<keyword evidence="1" id="KW-0812">Transmembrane</keyword>
<dbReference type="AlphaFoldDB" id="A0A6C0I7L7"/>